<keyword evidence="6 9" id="KW-1133">Transmembrane helix</keyword>
<feature type="transmembrane region" description="Helical" evidence="9">
    <location>
        <begin position="12"/>
        <end position="35"/>
    </location>
</feature>
<feature type="transmembrane region" description="Helical" evidence="9">
    <location>
        <begin position="212"/>
        <end position="229"/>
    </location>
</feature>
<dbReference type="EMBL" id="SGBB01000010">
    <property type="protein sequence ID" value="RZD18354.1"/>
    <property type="molecule type" value="Genomic_DNA"/>
</dbReference>
<keyword evidence="7 9" id="KW-0472">Membrane</keyword>
<dbReference type="GO" id="GO:0005886">
    <property type="term" value="C:plasma membrane"/>
    <property type="evidence" value="ECO:0007669"/>
    <property type="project" value="UniProtKB-SubCell"/>
</dbReference>
<feature type="transmembrane region" description="Helical" evidence="9">
    <location>
        <begin position="99"/>
        <end position="121"/>
    </location>
</feature>
<evidence type="ECO:0000313" key="10">
    <source>
        <dbReference type="EMBL" id="RZD18354.1"/>
    </source>
</evidence>
<accession>A0A519BM71</accession>
<keyword evidence="4" id="KW-1003">Cell membrane</keyword>
<feature type="transmembrane region" description="Helical" evidence="9">
    <location>
        <begin position="173"/>
        <end position="192"/>
    </location>
</feature>
<evidence type="ECO:0000256" key="4">
    <source>
        <dbReference type="ARBA" id="ARBA00022475"/>
    </source>
</evidence>
<dbReference type="PANTHER" id="PTHR19139">
    <property type="entry name" value="AQUAPORIN TRANSPORTER"/>
    <property type="match status" value="1"/>
</dbReference>
<dbReference type="Proteomes" id="UP000319296">
    <property type="component" value="Unassembled WGS sequence"/>
</dbReference>
<comment type="subcellular location">
    <subcellularLocation>
        <location evidence="1">Cell membrane</location>
        <topology evidence="1">Multi-pass membrane protein</topology>
    </subcellularLocation>
</comment>
<dbReference type="InterPro" id="IPR034294">
    <property type="entry name" value="Aquaporin_transptr"/>
</dbReference>
<comment type="caution">
    <text evidence="10">The sequence shown here is derived from an EMBL/GenBank/DDBJ whole genome shotgun (WGS) entry which is preliminary data.</text>
</comment>
<comment type="similarity">
    <text evidence="2 8">Belongs to the MIP/aquaporin (TC 1.A.8) family.</text>
</comment>
<dbReference type="InterPro" id="IPR000425">
    <property type="entry name" value="MIP"/>
</dbReference>
<dbReference type="PANTHER" id="PTHR19139:SF199">
    <property type="entry name" value="MIP17260P"/>
    <property type="match status" value="1"/>
</dbReference>
<dbReference type="SUPFAM" id="SSF81338">
    <property type="entry name" value="Aquaporin-like"/>
    <property type="match status" value="1"/>
</dbReference>
<evidence type="ECO:0000313" key="11">
    <source>
        <dbReference type="Proteomes" id="UP000319296"/>
    </source>
</evidence>
<organism evidence="10 11">
    <name type="scientific">Candidatus Acididesulfobacter diazotrophicus</name>
    <dbReference type="NCBI Taxonomy" id="2597226"/>
    <lineage>
        <taxon>Bacteria</taxon>
        <taxon>Deltaproteobacteria</taxon>
        <taxon>Candidatus Acidulodesulfobacterales</taxon>
        <taxon>Candidatus Acididesulfobacter</taxon>
    </lineage>
</organism>
<name>A0A519BM71_9DELT</name>
<dbReference type="InterPro" id="IPR022357">
    <property type="entry name" value="MIP_CS"/>
</dbReference>
<gene>
    <name evidence="10" type="ORF">EVG15_06330</name>
</gene>
<evidence type="ECO:0000256" key="7">
    <source>
        <dbReference type="ARBA" id="ARBA00023136"/>
    </source>
</evidence>
<evidence type="ECO:0000256" key="2">
    <source>
        <dbReference type="ARBA" id="ARBA00006175"/>
    </source>
</evidence>
<keyword evidence="5 8" id="KW-0812">Transmembrane</keyword>
<evidence type="ECO:0000256" key="3">
    <source>
        <dbReference type="ARBA" id="ARBA00022448"/>
    </source>
</evidence>
<sequence>MEYNKDNFIKIWRLYLSEFIGTALLIGVGVAFVILDFGKGSPVTALISSYGIRRALTGFLFGSTGMLITFSPVGKWSGAHINPAVTFSFWMKGKIKGHVAIGYVIAQLLGGITGAFALLLWGHIGASVAYGSTTPGKEGAFAAVLGESITTFCLIIGLFFFLGNKRLKHFTPVLFPFLYAIMVYFEAPISGTSTNPARSLGPSLVAGAWNGWWVYWIGPIFGAFIAVVMQIKWAPWLKIEVAKVYHFEHDPYKVFKIKEKRSNKWL</sequence>
<dbReference type="Pfam" id="PF00230">
    <property type="entry name" value="MIP"/>
    <property type="match status" value="1"/>
</dbReference>
<evidence type="ECO:0000256" key="6">
    <source>
        <dbReference type="ARBA" id="ARBA00022989"/>
    </source>
</evidence>
<protein>
    <submittedName>
        <fullName evidence="10">Aquaporin family protein</fullName>
    </submittedName>
</protein>
<dbReference type="Gene3D" id="1.20.1080.10">
    <property type="entry name" value="Glycerol uptake facilitator protein"/>
    <property type="match status" value="1"/>
</dbReference>
<evidence type="ECO:0000256" key="1">
    <source>
        <dbReference type="ARBA" id="ARBA00004651"/>
    </source>
</evidence>
<dbReference type="PRINTS" id="PR00783">
    <property type="entry name" value="MINTRINSICP"/>
</dbReference>
<feature type="transmembrane region" description="Helical" evidence="9">
    <location>
        <begin position="141"/>
        <end position="161"/>
    </location>
</feature>
<dbReference type="GO" id="GO:0015250">
    <property type="term" value="F:water channel activity"/>
    <property type="evidence" value="ECO:0007669"/>
    <property type="project" value="TreeGrafter"/>
</dbReference>
<proteinExistence type="inferred from homology"/>
<dbReference type="PROSITE" id="PS00221">
    <property type="entry name" value="MIP"/>
    <property type="match status" value="1"/>
</dbReference>
<keyword evidence="3 8" id="KW-0813">Transport</keyword>
<evidence type="ECO:0000256" key="5">
    <source>
        <dbReference type="ARBA" id="ARBA00022692"/>
    </source>
</evidence>
<evidence type="ECO:0000256" key="9">
    <source>
        <dbReference type="SAM" id="Phobius"/>
    </source>
</evidence>
<dbReference type="AlphaFoldDB" id="A0A519BM71"/>
<feature type="transmembrane region" description="Helical" evidence="9">
    <location>
        <begin position="55"/>
        <end position="78"/>
    </location>
</feature>
<dbReference type="InterPro" id="IPR023271">
    <property type="entry name" value="Aquaporin-like"/>
</dbReference>
<reference evidence="10 11" key="1">
    <citation type="journal article" date="2019" name="ISME J.">
        <title>Insights into ecological role of a new deltaproteobacterial order Candidatus Acidulodesulfobacterales by metagenomics and metatranscriptomics.</title>
        <authorList>
            <person name="Tan S."/>
            <person name="Liu J."/>
            <person name="Fang Y."/>
            <person name="Hedlund B.P."/>
            <person name="Lian Z.H."/>
            <person name="Huang L.Y."/>
            <person name="Li J.T."/>
            <person name="Huang L.N."/>
            <person name="Li W.J."/>
            <person name="Jiang H.C."/>
            <person name="Dong H.L."/>
            <person name="Shu W.S."/>
        </authorList>
    </citation>
    <scope>NUCLEOTIDE SEQUENCE [LARGE SCALE GENOMIC DNA]</scope>
    <source>
        <strain evidence="10">AP1</strain>
    </source>
</reference>
<evidence type="ECO:0000256" key="8">
    <source>
        <dbReference type="RuleBase" id="RU000477"/>
    </source>
</evidence>